<dbReference type="InterPro" id="IPR050833">
    <property type="entry name" value="Poly_Biosynth_Transport"/>
</dbReference>
<evidence type="ECO:0000256" key="2">
    <source>
        <dbReference type="ARBA" id="ARBA00022475"/>
    </source>
</evidence>
<keyword evidence="4 6" id="KW-1133">Transmembrane helix</keyword>
<dbReference type="GO" id="GO:0005886">
    <property type="term" value="C:plasma membrane"/>
    <property type="evidence" value="ECO:0007669"/>
    <property type="project" value="UniProtKB-SubCell"/>
</dbReference>
<feature type="transmembrane region" description="Helical" evidence="6">
    <location>
        <begin position="395"/>
        <end position="416"/>
    </location>
</feature>
<feature type="transmembrane region" description="Helical" evidence="6">
    <location>
        <begin position="152"/>
        <end position="173"/>
    </location>
</feature>
<feature type="transmembrane region" description="Helical" evidence="6">
    <location>
        <begin position="120"/>
        <end position="145"/>
    </location>
</feature>
<gene>
    <name evidence="7" type="ORF">AN168_17680</name>
</gene>
<dbReference type="PANTHER" id="PTHR30250:SF26">
    <property type="entry name" value="PSMA PROTEIN"/>
    <property type="match status" value="1"/>
</dbReference>
<sequence length="502" mass="56738">MTKSAIYLYLRLILTMLISIYISRVLLDIMGIDSFGVFSVVSSAVTMFSFINNSLAYGTQRFVTFELGKGDLVSVNKTFLMSLNIHIILSIIILISAILTGHYLIYEKLTIPTHQLDDAYSAYLLLMIGFFVSLVTTPYLGVLIASEKFDKIAIFGVVESIFKLLATFLLYYSLESRVLSIYAALLLCVTLIVRGLHILYVHNNIDYCRIYLFWNSSLFKKMFSFSSWGLFGGISSILMNQGSNIILNIFFGPAINAARALSLQINNAMSQFSSSLQMLFKPRIIKNYAAGDLNMSVNTTLYGAKYNYFLIFYLALPIYLCSKELLVLWLGVVPDYTEEFLIVLIFILLSESLSGTLMALASATGDIKKYQISVGIILLLNLPITYVLLENGYGPVSSVYVQLVLSILALFVRLIVLESHFKGLCFDYLKLVFLRVLFVTMIAFPIAIFIYPKIFIFDFLFLNIICCFLFTTITLTVIFFIAGLNNKEKSFLIEKIHNKRRG</sequence>
<feature type="transmembrane region" description="Helical" evidence="6">
    <location>
        <begin position="79"/>
        <end position="100"/>
    </location>
</feature>
<evidence type="ECO:0000256" key="5">
    <source>
        <dbReference type="ARBA" id="ARBA00023136"/>
    </source>
</evidence>
<evidence type="ECO:0000313" key="8">
    <source>
        <dbReference type="Proteomes" id="UP000050463"/>
    </source>
</evidence>
<keyword evidence="2" id="KW-1003">Cell membrane</keyword>
<feature type="transmembrane region" description="Helical" evidence="6">
    <location>
        <begin position="7"/>
        <end position="23"/>
    </location>
</feature>
<name>A0A837NRU8_VIBSP</name>
<evidence type="ECO:0000256" key="3">
    <source>
        <dbReference type="ARBA" id="ARBA00022692"/>
    </source>
</evidence>
<evidence type="ECO:0000256" key="4">
    <source>
        <dbReference type="ARBA" id="ARBA00022989"/>
    </source>
</evidence>
<dbReference type="EMBL" id="LIZK01000008">
    <property type="protein sequence ID" value="KPL92992.1"/>
    <property type="molecule type" value="Genomic_DNA"/>
</dbReference>
<evidence type="ECO:0000256" key="6">
    <source>
        <dbReference type="SAM" id="Phobius"/>
    </source>
</evidence>
<feature type="transmembrane region" description="Helical" evidence="6">
    <location>
        <begin position="428"/>
        <end position="450"/>
    </location>
</feature>
<keyword evidence="5 6" id="KW-0472">Membrane</keyword>
<accession>A0A837NRU8</accession>
<evidence type="ECO:0000256" key="1">
    <source>
        <dbReference type="ARBA" id="ARBA00004651"/>
    </source>
</evidence>
<feature type="transmembrane region" description="Helical" evidence="6">
    <location>
        <begin position="340"/>
        <end position="360"/>
    </location>
</feature>
<feature type="transmembrane region" description="Helical" evidence="6">
    <location>
        <begin position="310"/>
        <end position="334"/>
    </location>
</feature>
<dbReference type="AlphaFoldDB" id="A0A837NRU8"/>
<feature type="transmembrane region" description="Helical" evidence="6">
    <location>
        <begin position="35"/>
        <end position="58"/>
    </location>
</feature>
<proteinExistence type="predicted"/>
<protein>
    <submittedName>
        <fullName evidence="7">Uncharacterized protein</fullName>
    </submittedName>
</protein>
<dbReference type="PANTHER" id="PTHR30250">
    <property type="entry name" value="PST FAMILY PREDICTED COLANIC ACID TRANSPORTER"/>
    <property type="match status" value="1"/>
</dbReference>
<organism evidence="7 8">
    <name type="scientific">Vibrio splendidus</name>
    <dbReference type="NCBI Taxonomy" id="29497"/>
    <lineage>
        <taxon>Bacteria</taxon>
        <taxon>Pseudomonadati</taxon>
        <taxon>Pseudomonadota</taxon>
        <taxon>Gammaproteobacteria</taxon>
        <taxon>Vibrionales</taxon>
        <taxon>Vibrionaceae</taxon>
        <taxon>Vibrio</taxon>
    </lineage>
</organism>
<reference evidence="7 8" key="1">
    <citation type="submission" date="2015-08" db="EMBL/GenBank/DDBJ databases">
        <title>Draft Genome Sequence of Vibrio splendidus UCD-SED7.</title>
        <authorList>
            <person name="Lee R.D."/>
            <person name="Lang J.M."/>
            <person name="Coil D.A."/>
            <person name="Jospin G."/>
            <person name="Eisen J.A."/>
        </authorList>
    </citation>
    <scope>NUCLEOTIDE SEQUENCE [LARGE SCALE GENOMIC DNA]</scope>
    <source>
        <strain evidence="7 8">UCD-SED7</strain>
    </source>
</reference>
<evidence type="ECO:0000313" key="7">
    <source>
        <dbReference type="EMBL" id="KPL92992.1"/>
    </source>
</evidence>
<keyword evidence="3 6" id="KW-0812">Transmembrane</keyword>
<feature type="transmembrane region" description="Helical" evidence="6">
    <location>
        <begin position="372"/>
        <end position="389"/>
    </location>
</feature>
<feature type="transmembrane region" description="Helical" evidence="6">
    <location>
        <begin position="179"/>
        <end position="201"/>
    </location>
</feature>
<feature type="transmembrane region" description="Helical" evidence="6">
    <location>
        <begin position="456"/>
        <end position="482"/>
    </location>
</feature>
<comment type="subcellular location">
    <subcellularLocation>
        <location evidence="1">Cell membrane</location>
        <topology evidence="1">Multi-pass membrane protein</topology>
    </subcellularLocation>
</comment>
<comment type="caution">
    <text evidence="7">The sequence shown here is derived from an EMBL/GenBank/DDBJ whole genome shotgun (WGS) entry which is preliminary data.</text>
</comment>
<dbReference type="RefSeq" id="WP_054547917.1">
    <property type="nucleotide sequence ID" value="NZ_LIZK01000008.1"/>
</dbReference>
<dbReference type="Proteomes" id="UP000050463">
    <property type="component" value="Unassembled WGS sequence"/>
</dbReference>